<evidence type="ECO:0000313" key="2">
    <source>
        <dbReference type="Proteomes" id="UP001237207"/>
    </source>
</evidence>
<dbReference type="RefSeq" id="WP_307258931.1">
    <property type="nucleotide sequence ID" value="NZ_JAUSUC010000087.1"/>
</dbReference>
<dbReference type="AlphaFoldDB" id="A0AAJ1T4Y7"/>
<keyword evidence="2" id="KW-1185">Reference proteome</keyword>
<protein>
    <submittedName>
        <fullName evidence="1">Uncharacterized protein</fullName>
    </submittedName>
</protein>
<dbReference type="EMBL" id="JAUSUC010000087">
    <property type="protein sequence ID" value="MDQ0216847.1"/>
    <property type="molecule type" value="Genomic_DNA"/>
</dbReference>
<evidence type="ECO:0000313" key="1">
    <source>
        <dbReference type="EMBL" id="MDQ0216847.1"/>
    </source>
</evidence>
<reference evidence="1" key="1">
    <citation type="submission" date="2023-07" db="EMBL/GenBank/DDBJ databases">
        <title>Genomic Encyclopedia of Type Strains, Phase IV (KMG-IV): sequencing the most valuable type-strain genomes for metagenomic binning, comparative biology and taxonomic classification.</title>
        <authorList>
            <person name="Goeker M."/>
        </authorList>
    </citation>
    <scope>NUCLEOTIDE SEQUENCE</scope>
    <source>
        <strain evidence="1">DSM 23947</strain>
    </source>
</reference>
<proteinExistence type="predicted"/>
<sequence length="153" mass="17802">MDICIDLDKNDSFYYALRNFPINFDYDTNLSEKLQKITIMFYKLYQVTKSEVQSIFTINEAKFIVSVLLLNREEEVEKYQPTVYSKMQDACTEKDADVAFDVDMDGLLEKIDNLSEGQALTLAMMVNEIQKEVLLISMNELAEMVQHLFKPVK</sequence>
<name>A0AAJ1T4Y7_9BACI</name>
<comment type="caution">
    <text evidence="1">The sequence shown here is derived from an EMBL/GenBank/DDBJ whole genome shotgun (WGS) entry which is preliminary data.</text>
</comment>
<organism evidence="1 2">
    <name type="scientific">Oikeobacillus pervagus</name>
    <dbReference type="NCBI Taxonomy" id="1325931"/>
    <lineage>
        <taxon>Bacteria</taxon>
        <taxon>Bacillati</taxon>
        <taxon>Bacillota</taxon>
        <taxon>Bacilli</taxon>
        <taxon>Bacillales</taxon>
        <taxon>Bacillaceae</taxon>
        <taxon>Oikeobacillus</taxon>
    </lineage>
</organism>
<gene>
    <name evidence="1" type="ORF">J2S13_003345</name>
</gene>
<dbReference type="Proteomes" id="UP001237207">
    <property type="component" value="Unassembled WGS sequence"/>
</dbReference>
<accession>A0AAJ1T4Y7</accession>